<dbReference type="AlphaFoldDB" id="A0A506XP55"/>
<feature type="compositionally biased region" description="Basic and acidic residues" evidence="1">
    <location>
        <begin position="1"/>
        <end position="14"/>
    </location>
</feature>
<dbReference type="Pfam" id="PF01636">
    <property type="entry name" value="APH"/>
    <property type="match status" value="2"/>
</dbReference>
<feature type="domain" description="Aminoglycoside phosphotransferase" evidence="2">
    <location>
        <begin position="167"/>
        <end position="249"/>
    </location>
</feature>
<name>A0A506XP55_9MICO</name>
<gene>
    <name evidence="3" type="ORF">FJ657_12720</name>
</gene>
<keyword evidence="4" id="KW-1185">Reference proteome</keyword>
<feature type="domain" description="Aminoglycoside phosphotransferase" evidence="2">
    <location>
        <begin position="63"/>
        <end position="165"/>
    </location>
</feature>
<protein>
    <submittedName>
        <fullName evidence="3">Phosphotransferase</fullName>
    </submittedName>
</protein>
<dbReference type="SUPFAM" id="SSF56112">
    <property type="entry name" value="Protein kinase-like (PK-like)"/>
    <property type="match status" value="1"/>
</dbReference>
<dbReference type="RefSeq" id="WP_141164103.1">
    <property type="nucleotide sequence ID" value="NZ_VHQG01000004.1"/>
</dbReference>
<dbReference type="Proteomes" id="UP000316252">
    <property type="component" value="Unassembled WGS sequence"/>
</dbReference>
<dbReference type="InterPro" id="IPR002575">
    <property type="entry name" value="Aminoglycoside_PTrfase"/>
</dbReference>
<dbReference type="InterPro" id="IPR011009">
    <property type="entry name" value="Kinase-like_dom_sf"/>
</dbReference>
<dbReference type="OrthoDB" id="3806873at2"/>
<reference evidence="3 4" key="1">
    <citation type="submission" date="2019-06" db="EMBL/GenBank/DDBJ databases">
        <authorList>
            <person name="Li F."/>
        </authorList>
    </citation>
    <scope>NUCLEOTIDE SEQUENCE [LARGE SCALE GENOMIC DNA]</scope>
    <source>
        <strain evidence="3 4">10F1D-1</strain>
    </source>
</reference>
<evidence type="ECO:0000259" key="2">
    <source>
        <dbReference type="Pfam" id="PF01636"/>
    </source>
</evidence>
<keyword evidence="3" id="KW-0808">Transferase</keyword>
<evidence type="ECO:0000313" key="4">
    <source>
        <dbReference type="Proteomes" id="UP000316252"/>
    </source>
</evidence>
<dbReference type="Gene3D" id="3.30.200.20">
    <property type="entry name" value="Phosphorylase Kinase, domain 1"/>
    <property type="match status" value="1"/>
</dbReference>
<evidence type="ECO:0000256" key="1">
    <source>
        <dbReference type="SAM" id="MobiDB-lite"/>
    </source>
</evidence>
<proteinExistence type="predicted"/>
<comment type="caution">
    <text evidence="3">The sequence shown here is derived from an EMBL/GenBank/DDBJ whole genome shotgun (WGS) entry which is preliminary data.</text>
</comment>
<dbReference type="Gene3D" id="3.90.1200.10">
    <property type="match status" value="1"/>
</dbReference>
<accession>A0A506XP55</accession>
<evidence type="ECO:0000313" key="3">
    <source>
        <dbReference type="EMBL" id="TPW74464.1"/>
    </source>
</evidence>
<feature type="region of interest" description="Disordered" evidence="1">
    <location>
        <begin position="1"/>
        <end position="20"/>
    </location>
</feature>
<organism evidence="3 4">
    <name type="scientific">Schumannella soli</name>
    <dbReference type="NCBI Taxonomy" id="2590779"/>
    <lineage>
        <taxon>Bacteria</taxon>
        <taxon>Bacillati</taxon>
        <taxon>Actinomycetota</taxon>
        <taxon>Actinomycetes</taxon>
        <taxon>Micrococcales</taxon>
        <taxon>Microbacteriaceae</taxon>
        <taxon>Schumannella</taxon>
    </lineage>
</organism>
<sequence length="257" mass="28091">MTAEADPHDERGRDLTAAPDLSCQLDPTGFELPRVIARLAAEAGVEPRALWQNSLGGLTFWLGERIVKWSPPVLAAALRREEERMRWLEGRHPAPRVLDAGSDADGAWLVTAALAGDTAVTDANRARPEVAIAAIAEGLQRIHALPLADVPTHWADETWVGRQPAQLGARPPIDDPVLVHGDACAPNTLLDAHGRFAAHVDLGDLAPGDRWADLAVASMSLEWNYGPGRDAAFYAAYGIEPDEERIRWYRQLWELES</sequence>
<dbReference type="GO" id="GO:0016740">
    <property type="term" value="F:transferase activity"/>
    <property type="evidence" value="ECO:0007669"/>
    <property type="project" value="UniProtKB-KW"/>
</dbReference>
<dbReference type="EMBL" id="VHQG01000004">
    <property type="protein sequence ID" value="TPW74464.1"/>
    <property type="molecule type" value="Genomic_DNA"/>
</dbReference>